<dbReference type="Pfam" id="PF01436">
    <property type="entry name" value="NHL"/>
    <property type="match status" value="1"/>
</dbReference>
<dbReference type="SUPFAM" id="SSF63829">
    <property type="entry name" value="Calcium-dependent phosphotriesterase"/>
    <property type="match status" value="1"/>
</dbReference>
<keyword evidence="3" id="KW-0325">Glycoprotein</keyword>
<keyword evidence="2" id="KW-0677">Repeat</keyword>
<dbReference type="PROSITE" id="PS51125">
    <property type="entry name" value="NHL"/>
    <property type="match status" value="1"/>
</dbReference>
<gene>
    <name evidence="7 8" type="primary">NHLRC3</name>
</gene>
<evidence type="ECO:0000256" key="5">
    <source>
        <dbReference type="PROSITE-ProRule" id="PRU00504"/>
    </source>
</evidence>
<evidence type="ECO:0000256" key="2">
    <source>
        <dbReference type="ARBA" id="ARBA00022737"/>
    </source>
</evidence>
<evidence type="ECO:0000313" key="6">
    <source>
        <dbReference type="Proteomes" id="UP000189705"/>
    </source>
</evidence>
<dbReference type="RefSeq" id="XP_025062416.1">
    <property type="nucleotide sequence ID" value="XM_025206631.1"/>
</dbReference>
<name>A0A1U7S7R5_ALLSI</name>
<keyword evidence="1" id="KW-0732">Signal</keyword>
<dbReference type="InterPro" id="IPR001258">
    <property type="entry name" value="NHL_repeat"/>
</dbReference>
<protein>
    <recommendedName>
        <fullName evidence="4">NHL repeat-containing protein 3</fullName>
    </recommendedName>
</protein>
<dbReference type="InterPro" id="IPR011042">
    <property type="entry name" value="6-blade_b-propeller_TolB-like"/>
</dbReference>
<evidence type="ECO:0000313" key="8">
    <source>
        <dbReference type="RefSeq" id="XP_025062416.1"/>
    </source>
</evidence>
<evidence type="ECO:0000313" key="7">
    <source>
        <dbReference type="RefSeq" id="XP_006025840.1"/>
    </source>
</evidence>
<proteinExistence type="predicted"/>
<dbReference type="AlphaFoldDB" id="A0A1U7S7R5"/>
<dbReference type="CTD" id="387921"/>
<keyword evidence="6" id="KW-1185">Reference proteome</keyword>
<dbReference type="FunFam" id="2.120.10.30:FF:000043">
    <property type="entry name" value="NHL repeat containing 3"/>
    <property type="match status" value="1"/>
</dbReference>
<evidence type="ECO:0000256" key="4">
    <source>
        <dbReference type="ARBA" id="ARBA00071346"/>
    </source>
</evidence>
<dbReference type="RefSeq" id="XP_006025840.1">
    <property type="nucleotide sequence ID" value="XM_006025778.2"/>
</dbReference>
<feature type="repeat" description="NHL" evidence="5">
    <location>
        <begin position="215"/>
        <end position="251"/>
    </location>
</feature>
<reference evidence="7" key="1">
    <citation type="submission" date="2022-04" db="UniProtKB">
        <authorList>
            <consortium name="RefSeq"/>
        </authorList>
    </citation>
    <scope>IDENTIFICATION</scope>
</reference>
<dbReference type="KEGG" id="asn:102386184"/>
<evidence type="ECO:0000256" key="1">
    <source>
        <dbReference type="ARBA" id="ARBA00022729"/>
    </source>
</evidence>
<dbReference type="GeneID" id="102386184"/>
<dbReference type="PANTHER" id="PTHR10680">
    <property type="entry name" value="PEPTIDYL-GLYCINE ALPHA-AMIDATING MONOOXYGENASE"/>
    <property type="match status" value="1"/>
</dbReference>
<dbReference type="PANTHER" id="PTHR10680:SF38">
    <property type="entry name" value="BLL1368 PROTEIN"/>
    <property type="match status" value="1"/>
</dbReference>
<dbReference type="eggNOG" id="KOG2177">
    <property type="taxonomic scope" value="Eukaryota"/>
</dbReference>
<dbReference type="Gene3D" id="2.120.10.30">
    <property type="entry name" value="TolB, C-terminal domain"/>
    <property type="match status" value="1"/>
</dbReference>
<dbReference type="Proteomes" id="UP000189705">
    <property type="component" value="Unplaced"/>
</dbReference>
<evidence type="ECO:0000256" key="3">
    <source>
        <dbReference type="ARBA" id="ARBA00023180"/>
    </source>
</evidence>
<organism evidence="7">
    <name type="scientific">Alligator sinensis</name>
    <name type="common">Chinese alligator</name>
    <dbReference type="NCBI Taxonomy" id="38654"/>
    <lineage>
        <taxon>Eukaryota</taxon>
        <taxon>Metazoa</taxon>
        <taxon>Chordata</taxon>
        <taxon>Craniata</taxon>
        <taxon>Vertebrata</taxon>
        <taxon>Euteleostomi</taxon>
        <taxon>Archelosauria</taxon>
        <taxon>Archosauria</taxon>
        <taxon>Crocodylia</taxon>
        <taxon>Alligatoridae</taxon>
        <taxon>Alligatorinae</taxon>
        <taxon>Alligator</taxon>
    </lineage>
</organism>
<accession>A0A1U7S7R5</accession>
<sequence>MRPRGGVRCRLVARVTAAMALTLLVLALLGALPGAQVLRTITFYSSWMIEQRLYKLDVSWPKLPEYFTGQTFCVGVDPISDLVYVAQRGVNVPKVLVFSENGDFRQAWNSTVEMPHGIFVASNGTDSSVWITDVGNGKYGHTVKQYSTSGKPVQTLGTPGKPGSALIPLQFDQPAEVFVAQNGDIYIVDGDGGLNNRLLKLTNDFKVMWLHAENGTGAAQFRIPHSVTVDSVGRVWVADRANKRIQVFDKVTGEWLGAWSSCFKEDGPYSVRLTPNEKYLIVAQLNINRVSILAAPPVGSIGDCIVVNIIQMADEVKPHLVDVNVKTGAIYVAAIGSQQVHKYVPLN</sequence>